<sequence length="335" mass="39449">MSEKIIPVFIIGAARNGTTSLTNIISDFSEIVGIEHELHRGNHEAKLYGNYAYHGDISKPDKYIDFLYHYASGDYFQLAEGNLEFHLENPRNNFFEFYFDMMNHCCHTLEKGFWMAKLDSAFFTDSKTFEFFLRTLYEFYDEVKFIRIQRDFEPALISAQFMPGKNHARPRKGLFKYYGILGYTQQWFKTYLLKTNFLNDSELLHIRFDDLINDKQKVQNKIRSYLGLSKEFALGEPKPYTINTSFSKHKKSKMSKSDRLVAYGYLSILKTFPSLAIIGQYINQAFLKRKPIDPIDRRLLKRQFFKEHLKVEFNKLGTFGLAEKMSEELQKSKKS</sequence>
<reference evidence="1 2" key="1">
    <citation type="submission" date="2023-04" db="EMBL/GenBank/DDBJ databases">
        <title>Taxonomic identification of the Arctic strain Aequorivita sp. nov. and transcriptomic analysis in response to temperature stress.</title>
        <authorList>
            <person name="Liu W."/>
            <person name="Cong B."/>
            <person name="Lin J."/>
        </authorList>
    </citation>
    <scope>NUCLEOTIDE SEQUENCE [LARGE SCALE GENOMIC DNA]</scope>
    <source>
        <strain evidence="1 2">Ant34-E75</strain>
    </source>
</reference>
<accession>A0ABY8KWV5</accession>
<evidence type="ECO:0000313" key="2">
    <source>
        <dbReference type="Proteomes" id="UP001238523"/>
    </source>
</evidence>
<organism evidence="1 2">
    <name type="scientific">Aequorivita marisscotiae</name>
    <dbReference type="NCBI Taxonomy" id="3040348"/>
    <lineage>
        <taxon>Bacteria</taxon>
        <taxon>Pseudomonadati</taxon>
        <taxon>Bacteroidota</taxon>
        <taxon>Flavobacteriia</taxon>
        <taxon>Flavobacteriales</taxon>
        <taxon>Flavobacteriaceae</taxon>
        <taxon>Aequorivita</taxon>
    </lineage>
</organism>
<keyword evidence="2" id="KW-1185">Reference proteome</keyword>
<dbReference type="InterPro" id="IPR027417">
    <property type="entry name" value="P-loop_NTPase"/>
</dbReference>
<evidence type="ECO:0000313" key="1">
    <source>
        <dbReference type="EMBL" id="WGF92217.1"/>
    </source>
</evidence>
<dbReference type="Gene3D" id="3.40.50.300">
    <property type="entry name" value="P-loop containing nucleotide triphosphate hydrolases"/>
    <property type="match status" value="1"/>
</dbReference>
<dbReference type="Proteomes" id="UP001238523">
    <property type="component" value="Chromosome"/>
</dbReference>
<proteinExistence type="predicted"/>
<protein>
    <submittedName>
        <fullName evidence="1">Sulfotransferase</fullName>
    </submittedName>
</protein>
<dbReference type="Pfam" id="PF13469">
    <property type="entry name" value="Sulfotransfer_3"/>
    <property type="match status" value="1"/>
</dbReference>
<name>A0ABY8KWV5_9FLAO</name>
<gene>
    <name evidence="1" type="ORF">QCQ61_13530</name>
</gene>
<dbReference type="EMBL" id="CP122379">
    <property type="protein sequence ID" value="WGF92217.1"/>
    <property type="molecule type" value="Genomic_DNA"/>
</dbReference>
<dbReference type="RefSeq" id="WP_279448175.1">
    <property type="nucleotide sequence ID" value="NZ_CP122379.1"/>
</dbReference>
<dbReference type="SUPFAM" id="SSF52540">
    <property type="entry name" value="P-loop containing nucleoside triphosphate hydrolases"/>
    <property type="match status" value="1"/>
</dbReference>